<gene>
    <name evidence="2" type="ORF">H9L24_07655</name>
</gene>
<dbReference type="KEGG" id="amon:H9L24_07655"/>
<keyword evidence="1" id="KW-0732">Signal</keyword>
<evidence type="ECO:0000256" key="1">
    <source>
        <dbReference type="SAM" id="SignalP"/>
    </source>
</evidence>
<reference evidence="2 3" key="1">
    <citation type="submission" date="2020-08" db="EMBL/GenBank/DDBJ databases">
        <title>Genome sequence of Acidovorax monticola KACC 19171T.</title>
        <authorList>
            <person name="Hyun D.-W."/>
            <person name="Bae J.-W."/>
        </authorList>
    </citation>
    <scope>NUCLEOTIDE SEQUENCE [LARGE SCALE GENOMIC DNA]</scope>
    <source>
        <strain evidence="2 3">KACC 19171</strain>
    </source>
</reference>
<name>A0A7H0HJE9_9BURK</name>
<protein>
    <submittedName>
        <fullName evidence="2">Uncharacterized protein</fullName>
    </submittedName>
</protein>
<sequence>MKTHFPLAWLLAGAVLAGCKPHAPALEVAPAAAASQPAAPVSELASLRGYLGKYLHEDVSFLEQGVLATRLKALLGPRYPDLLANLRTVGPLSEQDGVLYITGNRPHEGGSEAAAVVIDPRQDALRVWLLSGGQASEFQDPGRSVDWPRDVRVMQENARAPG</sequence>
<dbReference type="AlphaFoldDB" id="A0A7H0HJE9"/>
<feature type="chain" id="PRO_5028849110" evidence="1">
    <location>
        <begin position="26"/>
        <end position="162"/>
    </location>
</feature>
<proteinExistence type="predicted"/>
<dbReference type="Proteomes" id="UP000516057">
    <property type="component" value="Chromosome"/>
</dbReference>
<evidence type="ECO:0000313" key="3">
    <source>
        <dbReference type="Proteomes" id="UP000516057"/>
    </source>
</evidence>
<dbReference type="EMBL" id="CP060790">
    <property type="protein sequence ID" value="QNP60665.1"/>
    <property type="molecule type" value="Genomic_DNA"/>
</dbReference>
<keyword evidence="3" id="KW-1185">Reference proteome</keyword>
<accession>A0A7H0HJE9</accession>
<organism evidence="2 3">
    <name type="scientific">Paenacidovorax monticola</name>
    <dbReference type="NCBI Taxonomy" id="1926868"/>
    <lineage>
        <taxon>Bacteria</taxon>
        <taxon>Pseudomonadati</taxon>
        <taxon>Pseudomonadota</taxon>
        <taxon>Betaproteobacteria</taxon>
        <taxon>Burkholderiales</taxon>
        <taxon>Comamonadaceae</taxon>
        <taxon>Paenacidovorax</taxon>
    </lineage>
</organism>
<dbReference type="PROSITE" id="PS51257">
    <property type="entry name" value="PROKAR_LIPOPROTEIN"/>
    <property type="match status" value="1"/>
</dbReference>
<dbReference type="RefSeq" id="WP_187737645.1">
    <property type="nucleotide sequence ID" value="NZ_CP060790.1"/>
</dbReference>
<evidence type="ECO:0000313" key="2">
    <source>
        <dbReference type="EMBL" id="QNP60665.1"/>
    </source>
</evidence>
<feature type="signal peptide" evidence="1">
    <location>
        <begin position="1"/>
        <end position="25"/>
    </location>
</feature>